<dbReference type="AlphaFoldDB" id="A0A9P3T6X6"/>
<dbReference type="RefSeq" id="WP_047372461.1">
    <property type="nucleotide sequence ID" value="NZ_CABMNU010000005.1"/>
</dbReference>
<reference evidence="1" key="2">
    <citation type="submission" date="2020-10" db="EMBL/GenBank/DDBJ databases">
        <authorList>
            <consortium name="NCBI Pathogen Detection Project"/>
        </authorList>
    </citation>
    <scope>NUCLEOTIDE SEQUENCE</scope>
    <source>
        <strain evidence="1">CAVp300</strain>
    </source>
</reference>
<name>A0A9P3T6X6_KLUIN</name>
<accession>A0A9P3T6X6</accession>
<dbReference type="Proteomes" id="UP000867740">
    <property type="component" value="Unassembled WGS sequence"/>
</dbReference>
<gene>
    <name evidence="1" type="ORF">I8531_001442</name>
</gene>
<proteinExistence type="predicted"/>
<evidence type="ECO:0000313" key="1">
    <source>
        <dbReference type="EMBL" id="HAT3581163.1"/>
    </source>
</evidence>
<dbReference type="EMBL" id="DACSUM010000008">
    <property type="protein sequence ID" value="HAT3581163.1"/>
    <property type="molecule type" value="Genomic_DNA"/>
</dbReference>
<protein>
    <submittedName>
        <fullName evidence="1">Uncharacterized protein</fullName>
    </submittedName>
</protein>
<evidence type="ECO:0000313" key="2">
    <source>
        <dbReference type="Proteomes" id="UP000867740"/>
    </source>
</evidence>
<organism evidence="1 2">
    <name type="scientific">Kluyvera intermedia</name>
    <name type="common">Enterobacter intermedius</name>
    <dbReference type="NCBI Taxonomy" id="61648"/>
    <lineage>
        <taxon>Bacteria</taxon>
        <taxon>Pseudomonadati</taxon>
        <taxon>Pseudomonadota</taxon>
        <taxon>Gammaproteobacteria</taxon>
        <taxon>Enterobacterales</taxon>
        <taxon>Enterobacteriaceae</taxon>
        <taxon>Kluyvera</taxon>
    </lineage>
</organism>
<sequence length="227" mass="25658">MSQTNDSLSALYEATSERTLAAWQKAPDCGDIMLQGYYDPHKLALASGIQPPLPTLVASLRQQLAIRVSGDTLADVMPANGLHFTFLPITLPLYTAAEPPDDIGTLLTLWQRWRQHSVCISELRLVALPGQILLAGIPDEKSQQARQQFCDALLASPWRTPLLDRHAHTPLPPPFWHTTLLRYRAQYLPPSLRRFFLTNRQHRYGSVEGMLKLAQVNYNWTRVLPIE</sequence>
<reference evidence="1" key="1">
    <citation type="journal article" date="2018" name="Genome Biol.">
        <title>SKESA: strategic k-mer extension for scrupulous assemblies.</title>
        <authorList>
            <person name="Souvorov A."/>
            <person name="Agarwala R."/>
            <person name="Lipman D.J."/>
        </authorList>
    </citation>
    <scope>NUCLEOTIDE SEQUENCE</scope>
    <source>
        <strain evidence="1">CAVp300</strain>
    </source>
</reference>
<comment type="caution">
    <text evidence="1">The sequence shown here is derived from an EMBL/GenBank/DDBJ whole genome shotgun (WGS) entry which is preliminary data.</text>
</comment>